<accession>A0A3S9PZQ7</accession>
<dbReference type="EMBL" id="CP034593">
    <property type="protein sequence ID" value="AZQ77822.1"/>
    <property type="molecule type" value="Genomic_DNA"/>
</dbReference>
<reference evidence="2 3" key="1">
    <citation type="submission" date="2018-12" db="EMBL/GenBank/DDBJ databases">
        <title>Complete genome sequence of Flaviflexus sp. H23T48.</title>
        <authorList>
            <person name="Bae J.-W."/>
            <person name="Lee J.-Y."/>
        </authorList>
    </citation>
    <scope>NUCLEOTIDE SEQUENCE [LARGE SCALE GENOMIC DNA]</scope>
    <source>
        <strain evidence="2 3">H23T48</strain>
    </source>
</reference>
<name>A0A3S9PZQ7_9ACTO</name>
<organism evidence="2 3">
    <name type="scientific">Flaviflexus ciconiae</name>
    <dbReference type="NCBI Taxonomy" id="2496867"/>
    <lineage>
        <taxon>Bacteria</taxon>
        <taxon>Bacillati</taxon>
        <taxon>Actinomycetota</taxon>
        <taxon>Actinomycetes</taxon>
        <taxon>Actinomycetales</taxon>
        <taxon>Actinomycetaceae</taxon>
        <taxon>Flaviflexus</taxon>
    </lineage>
</organism>
<dbReference type="Proteomes" id="UP000280344">
    <property type="component" value="Chromosome"/>
</dbReference>
<feature type="region of interest" description="Disordered" evidence="1">
    <location>
        <begin position="1"/>
        <end position="66"/>
    </location>
</feature>
<dbReference type="AlphaFoldDB" id="A0A3S9PZQ7"/>
<keyword evidence="3" id="KW-1185">Reference proteome</keyword>
<dbReference type="RefSeq" id="WP_126704625.1">
    <property type="nucleotide sequence ID" value="NZ_CP034593.1"/>
</dbReference>
<dbReference type="OrthoDB" id="3267942at2"/>
<evidence type="ECO:0000313" key="2">
    <source>
        <dbReference type="EMBL" id="AZQ77822.1"/>
    </source>
</evidence>
<sequence length="66" mass="7803">MKKRAVYLSRVDRERLERGEIKTPEEALHKDDPPARRTPERAETKKKSGLSQRDREILAERPPHWG</sequence>
<evidence type="ECO:0000256" key="1">
    <source>
        <dbReference type="SAM" id="MobiDB-lite"/>
    </source>
</evidence>
<protein>
    <submittedName>
        <fullName evidence="2">Uncharacterized protein</fullName>
    </submittedName>
</protein>
<dbReference type="KEGG" id="flh:EJ997_11205"/>
<gene>
    <name evidence="2" type="ORF">EJ997_11205</name>
</gene>
<feature type="compositionally biased region" description="Basic and acidic residues" evidence="1">
    <location>
        <begin position="10"/>
        <end position="66"/>
    </location>
</feature>
<evidence type="ECO:0000313" key="3">
    <source>
        <dbReference type="Proteomes" id="UP000280344"/>
    </source>
</evidence>
<proteinExistence type="predicted"/>